<organism evidence="12 13">
    <name type="scientific">Exiguobacterium mexicanum</name>
    <dbReference type="NCBI Taxonomy" id="340146"/>
    <lineage>
        <taxon>Bacteria</taxon>
        <taxon>Bacillati</taxon>
        <taxon>Bacillota</taxon>
        <taxon>Bacilli</taxon>
        <taxon>Bacillales</taxon>
        <taxon>Bacillales Family XII. Incertae Sedis</taxon>
        <taxon>Exiguobacterium</taxon>
    </lineage>
</organism>
<dbReference type="Gene3D" id="1.10.3210.30">
    <property type="match status" value="1"/>
</dbReference>
<dbReference type="Pfam" id="PF00270">
    <property type="entry name" value="DEAD"/>
    <property type="match status" value="1"/>
</dbReference>
<evidence type="ECO:0000313" key="12">
    <source>
        <dbReference type="EMBL" id="MDL5378235.1"/>
    </source>
</evidence>
<dbReference type="Pfam" id="PF22590">
    <property type="entry name" value="Cas3-like_C_2"/>
    <property type="match status" value="1"/>
</dbReference>
<feature type="domain" description="Helicase ATP-binding" evidence="10">
    <location>
        <begin position="250"/>
        <end position="420"/>
    </location>
</feature>
<dbReference type="SMART" id="SM00490">
    <property type="entry name" value="HELICc"/>
    <property type="match status" value="1"/>
</dbReference>
<dbReference type="InterPro" id="IPR027417">
    <property type="entry name" value="P-loop_NTPase"/>
</dbReference>
<evidence type="ECO:0000256" key="4">
    <source>
        <dbReference type="ARBA" id="ARBA00022723"/>
    </source>
</evidence>
<dbReference type="SUPFAM" id="SSF52540">
    <property type="entry name" value="P-loop containing nucleoside triphosphate hydrolases"/>
    <property type="match status" value="1"/>
</dbReference>
<evidence type="ECO:0000256" key="3">
    <source>
        <dbReference type="ARBA" id="ARBA00022722"/>
    </source>
</evidence>
<keyword evidence="8" id="KW-0067">ATP-binding</keyword>
<evidence type="ECO:0000256" key="8">
    <source>
        <dbReference type="ARBA" id="ARBA00022840"/>
    </source>
</evidence>
<keyword evidence="3" id="KW-0540">Nuclease</keyword>
<dbReference type="SMART" id="SM00471">
    <property type="entry name" value="HDc"/>
    <property type="match status" value="1"/>
</dbReference>
<dbReference type="InterPro" id="IPR001650">
    <property type="entry name" value="Helicase_C-like"/>
</dbReference>
<dbReference type="InterPro" id="IPR006483">
    <property type="entry name" value="CRISPR-assoc_Cas3_HD"/>
</dbReference>
<protein>
    <submittedName>
        <fullName evidence="12">CRISPR-associated helicase Cas3</fullName>
    </submittedName>
</protein>
<dbReference type="InterPro" id="IPR054712">
    <property type="entry name" value="Cas3-like_dom"/>
</dbReference>
<dbReference type="EMBL" id="JASWER010000021">
    <property type="protein sequence ID" value="MDL5378235.1"/>
    <property type="molecule type" value="Genomic_DNA"/>
</dbReference>
<keyword evidence="13" id="KW-1185">Reference proteome</keyword>
<evidence type="ECO:0000313" key="13">
    <source>
        <dbReference type="Proteomes" id="UP001230807"/>
    </source>
</evidence>
<dbReference type="InterPro" id="IPR006674">
    <property type="entry name" value="HD_domain"/>
</dbReference>
<comment type="similarity">
    <text evidence="2">In the central section; belongs to the CRISPR-associated helicase Cas3 family.</text>
</comment>
<evidence type="ECO:0000256" key="5">
    <source>
        <dbReference type="ARBA" id="ARBA00022741"/>
    </source>
</evidence>
<dbReference type="NCBIfam" id="TIGR01596">
    <property type="entry name" value="cas3_HD"/>
    <property type="match status" value="1"/>
</dbReference>
<dbReference type="CDD" id="cd17930">
    <property type="entry name" value="DEXHc_cas3"/>
    <property type="match status" value="1"/>
</dbReference>
<dbReference type="InterPro" id="IPR011545">
    <property type="entry name" value="DEAD/DEAH_box_helicase_dom"/>
</dbReference>
<keyword evidence="6" id="KW-0378">Hydrolase</keyword>
<dbReference type="PROSITE" id="PS51192">
    <property type="entry name" value="HELICASE_ATP_BIND_1"/>
    <property type="match status" value="1"/>
</dbReference>
<evidence type="ECO:0000256" key="9">
    <source>
        <dbReference type="ARBA" id="ARBA00023118"/>
    </source>
</evidence>
<proteinExistence type="inferred from homology"/>
<dbReference type="PROSITE" id="PS51643">
    <property type="entry name" value="HD_CAS3"/>
    <property type="match status" value="1"/>
</dbReference>
<dbReference type="InterPro" id="IPR052511">
    <property type="entry name" value="ATP-dep_Helicase"/>
</dbReference>
<dbReference type="InterPro" id="IPR014001">
    <property type="entry name" value="Helicase_ATP-bd"/>
</dbReference>
<evidence type="ECO:0000256" key="2">
    <source>
        <dbReference type="ARBA" id="ARBA00009046"/>
    </source>
</evidence>
<evidence type="ECO:0000256" key="7">
    <source>
        <dbReference type="ARBA" id="ARBA00022806"/>
    </source>
</evidence>
<keyword evidence="7" id="KW-0347">Helicase</keyword>
<evidence type="ECO:0000259" key="11">
    <source>
        <dbReference type="PROSITE" id="PS51643"/>
    </source>
</evidence>
<gene>
    <name evidence="12" type="primary">cas3</name>
    <name evidence="12" type="ORF">QR695_14620</name>
</gene>
<dbReference type="Proteomes" id="UP001230807">
    <property type="component" value="Unassembled WGS sequence"/>
</dbReference>
<dbReference type="InterPro" id="IPR038257">
    <property type="entry name" value="CRISPR-assoc_Cas3_HD_sf"/>
</dbReference>
<dbReference type="PANTHER" id="PTHR47962:SF5">
    <property type="entry name" value="ATP-DEPENDENT HELICASE LHR-RELATED"/>
    <property type="match status" value="1"/>
</dbReference>
<dbReference type="PANTHER" id="PTHR47962">
    <property type="entry name" value="ATP-DEPENDENT HELICASE LHR-RELATED-RELATED"/>
    <property type="match status" value="1"/>
</dbReference>
<evidence type="ECO:0000256" key="6">
    <source>
        <dbReference type="ARBA" id="ARBA00022801"/>
    </source>
</evidence>
<keyword evidence="5" id="KW-0547">Nucleotide-binding</keyword>
<dbReference type="NCBIfam" id="TIGR01587">
    <property type="entry name" value="cas3_core"/>
    <property type="match status" value="1"/>
</dbReference>
<dbReference type="InterPro" id="IPR006474">
    <property type="entry name" value="Helicase_Cas3_CRISPR-ass_core"/>
</dbReference>
<evidence type="ECO:0000256" key="1">
    <source>
        <dbReference type="ARBA" id="ARBA00006847"/>
    </source>
</evidence>
<dbReference type="SUPFAM" id="SSF109604">
    <property type="entry name" value="HD-domain/PDEase-like"/>
    <property type="match status" value="1"/>
</dbReference>
<comment type="caution">
    <text evidence="12">The sequence shown here is derived from an EMBL/GenBank/DDBJ whole genome shotgun (WGS) entry which is preliminary data.</text>
</comment>
<keyword evidence="4" id="KW-0479">Metal-binding</keyword>
<keyword evidence="9" id="KW-0051">Antiviral defense</keyword>
<sequence>MEYIAHIRAEDGEIQSVHQHLLDTKLLAERWGDPLGISKVCGLAALLHDMGKYSEAFQHYIRRAVSGEKVRRGEVDHATAGGRLLFETLKRKMPEQLLGEIVSNAIISHHGNLHDYIQGEDSPFLQRVELKVLDEYEVCKKRFFDEVISETDFMNYAEAASQQLMSYLERIGQTLVNSTFLTKLVFSILIDADRTNTRQFEEKEVNSSLVADLQVLKENLERHLSSLKDNRSTISTINVLRQQMSEQCMQYAERPSGVYTLSIPTGGGKTLASLRYALHHASHHQKKRIIYVVPFTTIIEQNAQVARAVLNTEEIVEHHSNVIQLDDASEDEMSLQAKLNLAKDNWDAPIIFTTMVQYLNTFYAKGNRNTRRLHHLSEAVVIFDEVQKVPTKCVSLFNESLNFLKDGLSSSVILCTATQPALDFVKHRLTSDGEMIQELPTVIEAFKRTEIEVVPDEFDTHRLDLFVRDKANVHQSVLIILNTKTVVRKLYESLKPSFSEDEVYHLSTSMCPAHRKIILQKINQRLKSGERVICISTQLIEAGVDVSFQCVIRSFAGLDSIAQAAGRCNRHGEVDKRTVYLIDHVEESVSKLTDIAKGQEIVKRLVVDLERDSNAYGGELLSQLAMQRYFQEFYQLRKVDLDYPIKGSTAESLAPMLFKGVTNQHQVSDTPLLLVARHRTVADNFHVIDQQTDDVLVPYGDKGEELIALLNGDINWEDARRWLKESQQYTISIYNHERQALEQSGGIVSLLDGRLLALQPTAYDEQYGLNLSQDSEMQNLFM</sequence>
<feature type="domain" description="HD Cas3-type" evidence="11">
    <location>
        <begin position="10"/>
        <end position="195"/>
    </location>
</feature>
<accession>A0ABT7MST5</accession>
<comment type="similarity">
    <text evidence="1">In the N-terminal section; belongs to the CRISPR-associated nuclease Cas3-HD family.</text>
</comment>
<dbReference type="InterPro" id="IPR003607">
    <property type="entry name" value="HD/PDEase_dom"/>
</dbReference>
<reference evidence="12 13" key="1">
    <citation type="submission" date="2023-06" db="EMBL/GenBank/DDBJ databases">
        <title>Influencing factors and mechanism of Cr(VI) reduction by facultative anaerobic Exiguobacterium sp. PY14.</title>
        <authorList>
            <person name="Zou L."/>
        </authorList>
    </citation>
    <scope>NUCLEOTIDE SEQUENCE [LARGE SCALE GENOMIC DNA]</scope>
    <source>
        <strain evidence="12 13">PY14</strain>
    </source>
</reference>
<dbReference type="SMART" id="SM00487">
    <property type="entry name" value="DEXDc"/>
    <property type="match status" value="1"/>
</dbReference>
<dbReference type="Gene3D" id="3.40.50.300">
    <property type="entry name" value="P-loop containing nucleotide triphosphate hydrolases"/>
    <property type="match status" value="2"/>
</dbReference>
<dbReference type="RefSeq" id="WP_286038539.1">
    <property type="nucleotide sequence ID" value="NZ_CP183077.1"/>
</dbReference>
<dbReference type="CDD" id="cd09641">
    <property type="entry name" value="Cas3''_I"/>
    <property type="match status" value="1"/>
</dbReference>
<evidence type="ECO:0000259" key="10">
    <source>
        <dbReference type="PROSITE" id="PS51192"/>
    </source>
</evidence>
<dbReference type="Pfam" id="PF01966">
    <property type="entry name" value="HD"/>
    <property type="match status" value="1"/>
</dbReference>
<name>A0ABT7MST5_9BACL</name>